<feature type="compositionally biased region" description="Basic and acidic residues" evidence="1">
    <location>
        <begin position="47"/>
        <end position="56"/>
    </location>
</feature>
<dbReference type="InterPro" id="IPR018824">
    <property type="entry name" value="Conidiation-specific_6"/>
</dbReference>
<organism evidence="2 3">
    <name type="scientific">Aspergillus sydowii CBS 593.65</name>
    <dbReference type="NCBI Taxonomy" id="1036612"/>
    <lineage>
        <taxon>Eukaryota</taxon>
        <taxon>Fungi</taxon>
        <taxon>Dikarya</taxon>
        <taxon>Ascomycota</taxon>
        <taxon>Pezizomycotina</taxon>
        <taxon>Eurotiomycetes</taxon>
        <taxon>Eurotiomycetidae</taxon>
        <taxon>Eurotiales</taxon>
        <taxon>Aspergillaceae</taxon>
        <taxon>Aspergillus</taxon>
        <taxon>Aspergillus subgen. Nidulantes</taxon>
    </lineage>
</organism>
<dbReference type="Proteomes" id="UP000184356">
    <property type="component" value="Unassembled WGS sequence"/>
</dbReference>
<dbReference type="GO" id="GO:0005737">
    <property type="term" value="C:cytoplasm"/>
    <property type="evidence" value="ECO:0007669"/>
    <property type="project" value="TreeGrafter"/>
</dbReference>
<feature type="region of interest" description="Disordered" evidence="1">
    <location>
        <begin position="1"/>
        <end position="90"/>
    </location>
</feature>
<evidence type="ECO:0000256" key="1">
    <source>
        <dbReference type="SAM" id="MobiDB-lite"/>
    </source>
</evidence>
<dbReference type="VEuPathDB" id="FungiDB:ASPSYDRAFT_60105"/>
<feature type="compositionally biased region" description="Basic and acidic residues" evidence="1">
    <location>
        <begin position="1"/>
        <end position="12"/>
    </location>
</feature>
<dbReference type="AlphaFoldDB" id="A0A1L9T950"/>
<evidence type="ECO:0000313" key="3">
    <source>
        <dbReference type="Proteomes" id="UP000184356"/>
    </source>
</evidence>
<dbReference type="Pfam" id="PF10346">
    <property type="entry name" value="Con-6"/>
    <property type="match status" value="3"/>
</dbReference>
<proteinExistence type="predicted"/>
<sequence length="170" mass="19129">MSAHETPEERINAARGYKAALHNPHVSPEAKEHARQMLQTLDEDEARQEMHDEGPHQHHAAHHRHHGRAGTAHERPTSPQERINAARGYKAALSNPLVSMEAKEHARTMLTDLDEEGAREELYREKPKSPTRVAGGLRGAQHNPLVSEESRRRAAAKLKDMHMEGPENAR</sequence>
<protein>
    <recommendedName>
        <fullName evidence="4">Conidiation protein Con-6</fullName>
    </recommendedName>
</protein>
<accession>A0A1L9T950</accession>
<dbReference type="EMBL" id="KV878591">
    <property type="protein sequence ID" value="OJJ55959.1"/>
    <property type="molecule type" value="Genomic_DNA"/>
</dbReference>
<feature type="compositionally biased region" description="Basic residues" evidence="1">
    <location>
        <begin position="57"/>
        <end position="68"/>
    </location>
</feature>
<name>A0A1L9T950_9EURO</name>
<dbReference type="RefSeq" id="XP_040699765.1">
    <property type="nucleotide sequence ID" value="XM_040849799.1"/>
</dbReference>
<feature type="compositionally biased region" description="Basic and acidic residues" evidence="1">
    <location>
        <begin position="119"/>
        <end position="128"/>
    </location>
</feature>
<dbReference type="PANTHER" id="PTHR36576">
    <property type="entry name" value="UPF0654 PROTEIN C11D3.01C-RELATED"/>
    <property type="match status" value="1"/>
</dbReference>
<feature type="region of interest" description="Disordered" evidence="1">
    <location>
        <begin position="114"/>
        <end position="170"/>
    </location>
</feature>
<gene>
    <name evidence="2" type="ORF">ASPSYDRAFT_60105</name>
</gene>
<evidence type="ECO:0008006" key="4">
    <source>
        <dbReference type="Google" id="ProtNLM"/>
    </source>
</evidence>
<dbReference type="GeneID" id="63765872"/>
<dbReference type="OrthoDB" id="5419162at2759"/>
<reference evidence="3" key="1">
    <citation type="journal article" date="2017" name="Genome Biol.">
        <title>Comparative genomics reveals high biological diversity and specific adaptations in the industrially and medically important fungal genus Aspergillus.</title>
        <authorList>
            <person name="de Vries R.P."/>
            <person name="Riley R."/>
            <person name="Wiebenga A."/>
            <person name="Aguilar-Osorio G."/>
            <person name="Amillis S."/>
            <person name="Uchima C.A."/>
            <person name="Anderluh G."/>
            <person name="Asadollahi M."/>
            <person name="Askin M."/>
            <person name="Barry K."/>
            <person name="Battaglia E."/>
            <person name="Bayram O."/>
            <person name="Benocci T."/>
            <person name="Braus-Stromeyer S.A."/>
            <person name="Caldana C."/>
            <person name="Canovas D."/>
            <person name="Cerqueira G.C."/>
            <person name="Chen F."/>
            <person name="Chen W."/>
            <person name="Choi C."/>
            <person name="Clum A."/>
            <person name="Dos Santos R.A."/>
            <person name="Damasio A.R."/>
            <person name="Diallinas G."/>
            <person name="Emri T."/>
            <person name="Fekete E."/>
            <person name="Flipphi M."/>
            <person name="Freyberg S."/>
            <person name="Gallo A."/>
            <person name="Gournas C."/>
            <person name="Habgood R."/>
            <person name="Hainaut M."/>
            <person name="Harispe M.L."/>
            <person name="Henrissat B."/>
            <person name="Hilden K.S."/>
            <person name="Hope R."/>
            <person name="Hossain A."/>
            <person name="Karabika E."/>
            <person name="Karaffa L."/>
            <person name="Karanyi Z."/>
            <person name="Krasevec N."/>
            <person name="Kuo A."/>
            <person name="Kusch H."/>
            <person name="LaButti K."/>
            <person name="Lagendijk E.L."/>
            <person name="Lapidus A."/>
            <person name="Levasseur A."/>
            <person name="Lindquist E."/>
            <person name="Lipzen A."/>
            <person name="Logrieco A.F."/>
            <person name="MacCabe A."/>
            <person name="Maekelae M.R."/>
            <person name="Malavazi I."/>
            <person name="Melin P."/>
            <person name="Meyer V."/>
            <person name="Mielnichuk N."/>
            <person name="Miskei M."/>
            <person name="Molnar A.P."/>
            <person name="Mule G."/>
            <person name="Ngan C.Y."/>
            <person name="Orejas M."/>
            <person name="Orosz E."/>
            <person name="Ouedraogo J.P."/>
            <person name="Overkamp K.M."/>
            <person name="Park H.-S."/>
            <person name="Perrone G."/>
            <person name="Piumi F."/>
            <person name="Punt P.J."/>
            <person name="Ram A.F."/>
            <person name="Ramon A."/>
            <person name="Rauscher S."/>
            <person name="Record E."/>
            <person name="Riano-Pachon D.M."/>
            <person name="Robert V."/>
            <person name="Roehrig J."/>
            <person name="Ruller R."/>
            <person name="Salamov A."/>
            <person name="Salih N.S."/>
            <person name="Samson R.A."/>
            <person name="Sandor E."/>
            <person name="Sanguinetti M."/>
            <person name="Schuetze T."/>
            <person name="Sepcic K."/>
            <person name="Shelest E."/>
            <person name="Sherlock G."/>
            <person name="Sophianopoulou V."/>
            <person name="Squina F.M."/>
            <person name="Sun H."/>
            <person name="Susca A."/>
            <person name="Todd R.B."/>
            <person name="Tsang A."/>
            <person name="Unkles S.E."/>
            <person name="van de Wiele N."/>
            <person name="van Rossen-Uffink D."/>
            <person name="Oliveira J.V."/>
            <person name="Vesth T.C."/>
            <person name="Visser J."/>
            <person name="Yu J.-H."/>
            <person name="Zhou M."/>
            <person name="Andersen M.R."/>
            <person name="Archer D.B."/>
            <person name="Baker S.E."/>
            <person name="Benoit I."/>
            <person name="Brakhage A.A."/>
            <person name="Braus G.H."/>
            <person name="Fischer R."/>
            <person name="Frisvad J.C."/>
            <person name="Goldman G.H."/>
            <person name="Houbraken J."/>
            <person name="Oakley B."/>
            <person name="Pocsi I."/>
            <person name="Scazzocchio C."/>
            <person name="Seiboth B."/>
            <person name="vanKuyk P.A."/>
            <person name="Wortman J."/>
            <person name="Dyer P.S."/>
            <person name="Grigoriev I.V."/>
        </authorList>
    </citation>
    <scope>NUCLEOTIDE SEQUENCE [LARGE SCALE GENOMIC DNA]</scope>
    <source>
        <strain evidence="3">CBS 593.65</strain>
    </source>
</reference>
<feature type="compositionally biased region" description="Basic and acidic residues" evidence="1">
    <location>
        <begin position="148"/>
        <end position="170"/>
    </location>
</feature>
<keyword evidence="3" id="KW-1185">Reference proteome</keyword>
<evidence type="ECO:0000313" key="2">
    <source>
        <dbReference type="EMBL" id="OJJ55959.1"/>
    </source>
</evidence>
<dbReference type="PANTHER" id="PTHR36576:SF2">
    <property type="entry name" value="PROTEIN CON-6, PUTATIVE (AFU_ORTHOLOGUE AFUA_4G03615)-RELATED"/>
    <property type="match status" value="1"/>
</dbReference>
<dbReference type="InterPro" id="IPR052670">
    <property type="entry name" value="UPF0654_domain"/>
</dbReference>